<evidence type="ECO:0000256" key="6">
    <source>
        <dbReference type="ARBA" id="ARBA00022692"/>
    </source>
</evidence>
<evidence type="ECO:0000313" key="14">
    <source>
        <dbReference type="EMBL" id="PPE71803.1"/>
    </source>
</evidence>
<evidence type="ECO:0000256" key="11">
    <source>
        <dbReference type="SAM" id="MobiDB-lite"/>
    </source>
</evidence>
<evidence type="ECO:0000256" key="7">
    <source>
        <dbReference type="ARBA" id="ARBA00022927"/>
    </source>
</evidence>
<comment type="function">
    <text evidence="10">Interacts with outer membrane receptor proteins that carry out high-affinity binding and energy dependent uptake into the periplasmic space of specific substrates. It could act to transduce energy from the cytoplasmic membrane to specific energy-requiring processes in the outer membrane, resulting in the release into the periplasm of ligands bound by these outer membrane proteins.</text>
</comment>
<reference evidence="14 15" key="1">
    <citation type="submission" date="2018-02" db="EMBL/GenBank/DDBJ databases">
        <title>Genome sequencing of Solimonas sp. HR-BB.</title>
        <authorList>
            <person name="Lee Y."/>
            <person name="Jeon C.O."/>
        </authorList>
    </citation>
    <scope>NUCLEOTIDE SEQUENCE [LARGE SCALE GENOMIC DNA]</scope>
    <source>
        <strain evidence="14 15">HR-BB</strain>
    </source>
</reference>
<dbReference type="PROSITE" id="PS52015">
    <property type="entry name" value="TONB_CTD"/>
    <property type="match status" value="1"/>
</dbReference>
<dbReference type="Pfam" id="PF03544">
    <property type="entry name" value="TonB_C"/>
    <property type="match status" value="1"/>
</dbReference>
<evidence type="ECO:0000259" key="12">
    <source>
        <dbReference type="PROSITE" id="PS52015"/>
    </source>
</evidence>
<keyword evidence="15" id="KW-1185">Reference proteome</keyword>
<keyword evidence="10" id="KW-0735">Signal-anchor</keyword>
<dbReference type="GO" id="GO:0030288">
    <property type="term" value="C:outer membrane-bounded periplasmic space"/>
    <property type="evidence" value="ECO:0007669"/>
    <property type="project" value="InterPro"/>
</dbReference>
<dbReference type="RefSeq" id="WP_104232466.1">
    <property type="nucleotide sequence ID" value="NZ_PSNW01000024.1"/>
</dbReference>
<evidence type="ECO:0000313" key="15">
    <source>
        <dbReference type="Proteomes" id="UP000238220"/>
    </source>
</evidence>
<dbReference type="GO" id="GO:0031992">
    <property type="term" value="F:energy transducer activity"/>
    <property type="evidence" value="ECO:0007669"/>
    <property type="project" value="InterPro"/>
</dbReference>
<comment type="caution">
    <text evidence="14">The sequence shown here is derived from an EMBL/GenBank/DDBJ whole genome shotgun (WGS) entry which is preliminary data.</text>
</comment>
<evidence type="ECO:0000256" key="8">
    <source>
        <dbReference type="ARBA" id="ARBA00022989"/>
    </source>
</evidence>
<dbReference type="GO" id="GO:0015031">
    <property type="term" value="P:protein transport"/>
    <property type="evidence" value="ECO:0007669"/>
    <property type="project" value="UniProtKB-UniRule"/>
</dbReference>
<gene>
    <name evidence="14" type="ORF">C3942_21710</name>
    <name evidence="13" type="ORF">C3942_21750</name>
</gene>
<keyword evidence="4 10" id="KW-1003">Cell membrane</keyword>
<feature type="transmembrane region" description="Helical" evidence="10">
    <location>
        <begin position="46"/>
        <end position="68"/>
    </location>
</feature>
<dbReference type="InterPro" id="IPR006260">
    <property type="entry name" value="TonB/TolA_C"/>
</dbReference>
<organism evidence="14 15">
    <name type="scientific">Solimonas fluminis</name>
    <dbReference type="NCBI Taxonomy" id="2086571"/>
    <lineage>
        <taxon>Bacteria</taxon>
        <taxon>Pseudomonadati</taxon>
        <taxon>Pseudomonadota</taxon>
        <taxon>Gammaproteobacteria</taxon>
        <taxon>Nevskiales</taxon>
        <taxon>Nevskiaceae</taxon>
        <taxon>Solimonas</taxon>
    </lineage>
</organism>
<keyword evidence="9 10" id="KW-0472">Membrane</keyword>
<dbReference type="Proteomes" id="UP000238220">
    <property type="component" value="Unassembled WGS sequence"/>
</dbReference>
<dbReference type="EMBL" id="PSNW01000024">
    <property type="protein sequence ID" value="PPE71803.1"/>
    <property type="molecule type" value="Genomic_DNA"/>
</dbReference>
<sequence length="243" mass="26275">MANSAPTEPGRVPLFVVDRRTGAPAPASAEPPPAAAASLQTGVLRFVVPFLLASVSMVGLFWLLYGLIHATTGATTNGELLPTVDFVRLAKNFEIESRDRKPPPEMPDRPEAPPEVPVQQTQIQGPTNTNVAINMKLENSTQVKSSFGLSSTDGEYLPIVKVAPMYPARAQSQGIEGWVLVQFTVTESGSVINPVVVEAQPPGIFDEAAKKAVTKFKYKPRVENGRPIAVPNVQHLIRFELEK</sequence>
<dbReference type="NCBIfam" id="TIGR01352">
    <property type="entry name" value="tonB_Cterm"/>
    <property type="match status" value="1"/>
</dbReference>
<evidence type="ECO:0000256" key="1">
    <source>
        <dbReference type="ARBA" id="ARBA00004383"/>
    </source>
</evidence>
<evidence type="ECO:0000256" key="5">
    <source>
        <dbReference type="ARBA" id="ARBA00022519"/>
    </source>
</evidence>
<accession>A0A2S5T9X4</accession>
<dbReference type="GO" id="GO:0015891">
    <property type="term" value="P:siderophore transport"/>
    <property type="evidence" value="ECO:0007669"/>
    <property type="project" value="InterPro"/>
</dbReference>
<dbReference type="AlphaFoldDB" id="A0A2S5T9X4"/>
<keyword evidence="5 10" id="KW-0997">Cell inner membrane</keyword>
<keyword evidence="3 10" id="KW-0813">Transport</keyword>
<evidence type="ECO:0000256" key="3">
    <source>
        <dbReference type="ARBA" id="ARBA00022448"/>
    </source>
</evidence>
<evidence type="ECO:0000256" key="2">
    <source>
        <dbReference type="ARBA" id="ARBA00006555"/>
    </source>
</evidence>
<feature type="domain" description="TonB C-terminal" evidence="12">
    <location>
        <begin position="151"/>
        <end position="243"/>
    </location>
</feature>
<feature type="region of interest" description="Disordered" evidence="11">
    <location>
        <begin position="95"/>
        <end position="124"/>
    </location>
</feature>
<keyword evidence="6 10" id="KW-0812">Transmembrane</keyword>
<dbReference type="SUPFAM" id="SSF74653">
    <property type="entry name" value="TolA/TonB C-terminal domain"/>
    <property type="match status" value="1"/>
</dbReference>
<dbReference type="GO" id="GO:0005886">
    <property type="term" value="C:plasma membrane"/>
    <property type="evidence" value="ECO:0007669"/>
    <property type="project" value="UniProtKB-SubCell"/>
</dbReference>
<dbReference type="PRINTS" id="PR01374">
    <property type="entry name" value="TONBPROTEIN"/>
</dbReference>
<evidence type="ECO:0000256" key="10">
    <source>
        <dbReference type="RuleBase" id="RU362123"/>
    </source>
</evidence>
<feature type="compositionally biased region" description="Basic and acidic residues" evidence="11">
    <location>
        <begin position="95"/>
        <end position="112"/>
    </location>
</feature>
<dbReference type="InterPro" id="IPR037682">
    <property type="entry name" value="TonB_C"/>
</dbReference>
<dbReference type="GO" id="GO:0055085">
    <property type="term" value="P:transmembrane transport"/>
    <property type="evidence" value="ECO:0007669"/>
    <property type="project" value="InterPro"/>
</dbReference>
<dbReference type="Gene3D" id="3.30.1150.10">
    <property type="match status" value="1"/>
</dbReference>
<keyword evidence="8 10" id="KW-1133">Transmembrane helix</keyword>
<protein>
    <recommendedName>
        <fullName evidence="10">Protein TonB</fullName>
    </recommendedName>
</protein>
<evidence type="ECO:0000256" key="9">
    <source>
        <dbReference type="ARBA" id="ARBA00023136"/>
    </source>
</evidence>
<comment type="subcellular location">
    <subcellularLocation>
        <location evidence="1 10">Cell inner membrane</location>
        <topology evidence="1 10">Single-pass membrane protein</topology>
        <orientation evidence="1 10">Periplasmic side</orientation>
    </subcellularLocation>
</comment>
<dbReference type="PANTHER" id="PTHR33446">
    <property type="entry name" value="PROTEIN TONB-RELATED"/>
    <property type="match status" value="1"/>
</dbReference>
<dbReference type="EMBL" id="PSNW01000026">
    <property type="protein sequence ID" value="PPE71793.1"/>
    <property type="molecule type" value="Genomic_DNA"/>
</dbReference>
<dbReference type="OrthoDB" id="1628901at2"/>
<evidence type="ECO:0000256" key="4">
    <source>
        <dbReference type="ARBA" id="ARBA00022475"/>
    </source>
</evidence>
<comment type="similarity">
    <text evidence="2 10">Belongs to the TonB family.</text>
</comment>
<name>A0A2S5T9X4_9GAMM</name>
<proteinExistence type="inferred from homology"/>
<evidence type="ECO:0000313" key="13">
    <source>
        <dbReference type="EMBL" id="PPE71793.1"/>
    </source>
</evidence>
<dbReference type="InterPro" id="IPR051045">
    <property type="entry name" value="TonB-dependent_transducer"/>
</dbReference>
<keyword evidence="7 10" id="KW-0653">Protein transport</keyword>
<dbReference type="InterPro" id="IPR003538">
    <property type="entry name" value="TonB"/>
</dbReference>